<accession>A0A9D4IXX8</accession>
<protein>
    <submittedName>
        <fullName evidence="2">Uncharacterized protein</fullName>
    </submittedName>
</protein>
<proteinExistence type="predicted"/>
<keyword evidence="3" id="KW-1185">Reference proteome</keyword>
<reference evidence="2" key="2">
    <citation type="submission" date="2020-11" db="EMBL/GenBank/DDBJ databases">
        <authorList>
            <person name="McCartney M.A."/>
            <person name="Auch B."/>
            <person name="Kono T."/>
            <person name="Mallez S."/>
            <person name="Becker A."/>
            <person name="Gohl D.M."/>
            <person name="Silverstein K.A.T."/>
            <person name="Koren S."/>
            <person name="Bechman K.B."/>
            <person name="Herman A."/>
            <person name="Abrahante J.E."/>
            <person name="Garbe J."/>
        </authorList>
    </citation>
    <scope>NUCLEOTIDE SEQUENCE</scope>
    <source>
        <strain evidence="2">Duluth1</strain>
        <tissue evidence="2">Whole animal</tissue>
    </source>
</reference>
<evidence type="ECO:0000313" key="2">
    <source>
        <dbReference type="EMBL" id="KAH3788869.1"/>
    </source>
</evidence>
<comment type="caution">
    <text evidence="2">The sequence shown here is derived from an EMBL/GenBank/DDBJ whole genome shotgun (WGS) entry which is preliminary data.</text>
</comment>
<dbReference type="Proteomes" id="UP000828390">
    <property type="component" value="Unassembled WGS sequence"/>
</dbReference>
<feature type="region of interest" description="Disordered" evidence="1">
    <location>
        <begin position="1"/>
        <end position="38"/>
    </location>
</feature>
<name>A0A9D4IXX8_DREPO</name>
<feature type="region of interest" description="Disordered" evidence="1">
    <location>
        <begin position="182"/>
        <end position="208"/>
    </location>
</feature>
<organism evidence="2 3">
    <name type="scientific">Dreissena polymorpha</name>
    <name type="common">Zebra mussel</name>
    <name type="synonym">Mytilus polymorpha</name>
    <dbReference type="NCBI Taxonomy" id="45954"/>
    <lineage>
        <taxon>Eukaryota</taxon>
        <taxon>Metazoa</taxon>
        <taxon>Spiralia</taxon>
        <taxon>Lophotrochozoa</taxon>
        <taxon>Mollusca</taxon>
        <taxon>Bivalvia</taxon>
        <taxon>Autobranchia</taxon>
        <taxon>Heteroconchia</taxon>
        <taxon>Euheterodonta</taxon>
        <taxon>Imparidentia</taxon>
        <taxon>Neoheterodontei</taxon>
        <taxon>Myida</taxon>
        <taxon>Dreissenoidea</taxon>
        <taxon>Dreissenidae</taxon>
        <taxon>Dreissena</taxon>
    </lineage>
</organism>
<sequence>MPGRGKPAGRKRKAQTQLQKKNQETRVFNAENDPPGGNETHVLTQFHEDSTKHVTSTVFTCFHYIHIEKTAPPPGGHVFSPVRTNLNSSEISIKTINTTPPPGGHTNILTKYTWPSFKLSRGINGKNVLTKFHEDRTINVASKVCSQGKMLTPNDARRTKGDEHVVLSKAHIQLLTKFERTLNTDRQTDRPTDQPTYRPTDKFTPIYPPKLQRGHLIRTDRQTDRQVHSYIRS</sequence>
<evidence type="ECO:0000256" key="1">
    <source>
        <dbReference type="SAM" id="MobiDB-lite"/>
    </source>
</evidence>
<evidence type="ECO:0000313" key="3">
    <source>
        <dbReference type="Proteomes" id="UP000828390"/>
    </source>
</evidence>
<gene>
    <name evidence="2" type="ORF">DPMN_167032</name>
</gene>
<dbReference type="AlphaFoldDB" id="A0A9D4IXX8"/>
<reference evidence="2" key="1">
    <citation type="journal article" date="2019" name="bioRxiv">
        <title>The Genome of the Zebra Mussel, Dreissena polymorpha: A Resource for Invasive Species Research.</title>
        <authorList>
            <person name="McCartney M.A."/>
            <person name="Auch B."/>
            <person name="Kono T."/>
            <person name="Mallez S."/>
            <person name="Zhang Y."/>
            <person name="Obille A."/>
            <person name="Becker A."/>
            <person name="Abrahante J.E."/>
            <person name="Garbe J."/>
            <person name="Badalamenti J.P."/>
            <person name="Herman A."/>
            <person name="Mangelson H."/>
            <person name="Liachko I."/>
            <person name="Sullivan S."/>
            <person name="Sone E.D."/>
            <person name="Koren S."/>
            <person name="Silverstein K.A.T."/>
            <person name="Beckman K.B."/>
            <person name="Gohl D.M."/>
        </authorList>
    </citation>
    <scope>NUCLEOTIDE SEQUENCE</scope>
    <source>
        <strain evidence="2">Duluth1</strain>
        <tissue evidence="2">Whole animal</tissue>
    </source>
</reference>
<dbReference type="EMBL" id="JAIWYP010000008">
    <property type="protein sequence ID" value="KAH3788869.1"/>
    <property type="molecule type" value="Genomic_DNA"/>
</dbReference>
<feature type="compositionally biased region" description="Basic and acidic residues" evidence="1">
    <location>
        <begin position="182"/>
        <end position="192"/>
    </location>
</feature>